<dbReference type="OrthoDB" id="9795306at2"/>
<dbReference type="Gene3D" id="3.30.720.120">
    <property type="match status" value="1"/>
</dbReference>
<keyword evidence="5" id="KW-1185">Reference proteome</keyword>
<feature type="compositionally biased region" description="Basic residues" evidence="1">
    <location>
        <begin position="1"/>
        <end position="45"/>
    </location>
</feature>
<reference evidence="3" key="1">
    <citation type="submission" date="2015-09" db="EMBL/GenBank/DDBJ databases">
        <title>Draft Genome Sequences of Two Novel Amoeba-resistant Intranuclear Bacteria, Candidatus Berkiella cookevillensis and Candidatus Berkiella aquae.</title>
        <authorList>
            <person name="Mehari Y.T."/>
            <person name="Arivett B.A."/>
            <person name="Farone A.L."/>
            <person name="Gunderson J.H."/>
            <person name="Farone M.B."/>
        </authorList>
    </citation>
    <scope>NUCLEOTIDE SEQUENCE [LARGE SCALE GENOMIC DNA]</scope>
    <source>
        <strain evidence="3">HT99</strain>
    </source>
</reference>
<evidence type="ECO:0000313" key="5">
    <source>
        <dbReference type="Proteomes" id="UP000051497"/>
    </source>
</evidence>
<dbReference type="RefSeq" id="WP_083482844.1">
    <property type="nucleotide sequence ID" value="NZ_LKAJ02000001.1"/>
</dbReference>
<accession>A0A0Q9YY71</accession>
<protein>
    <submittedName>
        <fullName evidence="4">VOC family protein</fullName>
    </submittedName>
</protein>
<gene>
    <name evidence="4" type="ORF">HT99x_009210</name>
    <name evidence="3" type="ORF">HT99x_01440</name>
</gene>
<sequence>MAKKASVAGKRKLSPAKKTTAVKKKRTVKKVVVKSKRPSKPKKKVLTTPKGYSSVTPYLIIDKASKAIDYYQKIFGAKVVMRMEKPGGKIGHAELKIGDSKIMLADEFPDMGACSPRAFGGCAVSIHLYTKNVDDVVKRAVAGGAKLLMPVMDMFYGDRSGSIEDPFGHRWYISTHIEDVTPATMRKRAAELYAKKK</sequence>
<evidence type="ECO:0000313" key="3">
    <source>
        <dbReference type="EMBL" id="KRG21687.1"/>
    </source>
</evidence>
<comment type="caution">
    <text evidence="3">The sequence shown here is derived from an EMBL/GenBank/DDBJ whole genome shotgun (WGS) entry which is preliminary data.</text>
</comment>
<name>A0A0Q9YY71_9GAMM</name>
<dbReference type="InterPro" id="IPR037523">
    <property type="entry name" value="VOC_core"/>
</dbReference>
<dbReference type="EMBL" id="LKAJ02000001">
    <property type="protein sequence ID" value="MCS5711615.1"/>
    <property type="molecule type" value="Genomic_DNA"/>
</dbReference>
<evidence type="ECO:0000256" key="1">
    <source>
        <dbReference type="SAM" id="MobiDB-lite"/>
    </source>
</evidence>
<feature type="domain" description="VOC" evidence="2">
    <location>
        <begin position="51"/>
        <end position="176"/>
    </location>
</feature>
<dbReference type="CDD" id="cd07246">
    <property type="entry name" value="VOC_like"/>
    <property type="match status" value="1"/>
</dbReference>
<dbReference type="PANTHER" id="PTHR34109">
    <property type="entry name" value="BNAUNNG04460D PROTEIN-RELATED"/>
    <property type="match status" value="1"/>
</dbReference>
<evidence type="ECO:0000313" key="4">
    <source>
        <dbReference type="EMBL" id="MCS5711615.1"/>
    </source>
</evidence>
<dbReference type="STRING" id="295108.HT99x_01440"/>
<proteinExistence type="predicted"/>
<dbReference type="SUPFAM" id="SSF54593">
    <property type="entry name" value="Glyoxalase/Bleomycin resistance protein/Dihydroxybiphenyl dioxygenase"/>
    <property type="match status" value="1"/>
</dbReference>
<dbReference type="PATRIC" id="fig|1590043.3.peg.1468"/>
<dbReference type="InterPro" id="IPR004360">
    <property type="entry name" value="Glyas_Fos-R_dOase_dom"/>
</dbReference>
<dbReference type="InterPro" id="IPR029068">
    <property type="entry name" value="Glyas_Bleomycin-R_OHBP_Dase"/>
</dbReference>
<feature type="region of interest" description="Disordered" evidence="1">
    <location>
        <begin position="1"/>
        <end position="47"/>
    </location>
</feature>
<dbReference type="Pfam" id="PF00903">
    <property type="entry name" value="Glyoxalase"/>
    <property type="match status" value="1"/>
</dbReference>
<organism evidence="3">
    <name type="scientific">Candidatus Berkiella aquae</name>
    <dbReference type="NCBI Taxonomy" id="295108"/>
    <lineage>
        <taxon>Bacteria</taxon>
        <taxon>Pseudomonadati</taxon>
        <taxon>Pseudomonadota</taxon>
        <taxon>Gammaproteobacteria</taxon>
        <taxon>Candidatus Berkiellales</taxon>
        <taxon>Candidatus Berkiellaceae</taxon>
        <taxon>Candidatus Berkiella</taxon>
    </lineage>
</organism>
<dbReference type="PROSITE" id="PS51819">
    <property type="entry name" value="VOC"/>
    <property type="match status" value="1"/>
</dbReference>
<dbReference type="PANTHER" id="PTHR34109:SF1">
    <property type="entry name" value="VOC DOMAIN-CONTAINING PROTEIN"/>
    <property type="match status" value="1"/>
</dbReference>
<reference evidence="4" key="2">
    <citation type="journal article" date="2016" name="Genome Announc.">
        <title>Draft Genome Sequences of Two Novel Amoeba-Resistant Intranuclear Bacteria, 'Candidatus Berkiella cookevillensis' and 'Candidatus Berkiella aquae'.</title>
        <authorList>
            <person name="Mehari Y.T."/>
            <person name="Arivett B.A."/>
            <person name="Farone A.L."/>
            <person name="Gunderson J.H."/>
            <person name="Farone M.B."/>
        </authorList>
    </citation>
    <scope>NUCLEOTIDE SEQUENCE</scope>
    <source>
        <strain evidence="4">HT99</strain>
    </source>
</reference>
<dbReference type="AlphaFoldDB" id="A0A0Q9YY71"/>
<dbReference type="Gene3D" id="3.30.720.110">
    <property type="match status" value="1"/>
</dbReference>
<evidence type="ECO:0000259" key="2">
    <source>
        <dbReference type="PROSITE" id="PS51819"/>
    </source>
</evidence>
<dbReference type="EMBL" id="LKAJ01000004">
    <property type="protein sequence ID" value="KRG21687.1"/>
    <property type="molecule type" value="Genomic_DNA"/>
</dbReference>
<reference evidence="4" key="3">
    <citation type="submission" date="2021-06" db="EMBL/GenBank/DDBJ databases">
        <title>Genomic Description and Analysis of Intracellular Bacteria, Candidatus Berkiella cookevillensis and Candidatus Berkiella aquae.</title>
        <authorList>
            <person name="Kidane D.T."/>
            <person name="Mehari Y.T."/>
            <person name="Rice F.C."/>
            <person name="Arivett B.A."/>
            <person name="Farone A.L."/>
            <person name="Berk S.G."/>
            <person name="Farone M.B."/>
        </authorList>
    </citation>
    <scope>NUCLEOTIDE SEQUENCE</scope>
    <source>
        <strain evidence="4">HT99</strain>
    </source>
</reference>
<dbReference type="Proteomes" id="UP000051497">
    <property type="component" value="Unassembled WGS sequence"/>
</dbReference>